<comment type="caution">
    <text evidence="3">The sequence shown here is derived from an EMBL/GenBank/DDBJ whole genome shotgun (WGS) entry which is preliminary data.</text>
</comment>
<name>A0A9P5G402_GEOCN</name>
<evidence type="ECO:0000256" key="1">
    <source>
        <dbReference type="SAM" id="MobiDB-lite"/>
    </source>
</evidence>
<evidence type="ECO:0000313" key="4">
    <source>
        <dbReference type="Proteomes" id="UP000750522"/>
    </source>
</evidence>
<feature type="compositionally biased region" description="Low complexity" evidence="1">
    <location>
        <begin position="146"/>
        <end position="161"/>
    </location>
</feature>
<protein>
    <submittedName>
        <fullName evidence="3">Uncharacterized protein</fullName>
    </submittedName>
</protein>
<accession>A0A9P5G402</accession>
<dbReference type="EMBL" id="QQZK01000055">
    <property type="protein sequence ID" value="KAF5099797.1"/>
    <property type="molecule type" value="Genomic_DNA"/>
</dbReference>
<feature type="signal peptide" evidence="2">
    <location>
        <begin position="1"/>
        <end position="19"/>
    </location>
</feature>
<proteinExistence type="predicted"/>
<reference evidence="3" key="1">
    <citation type="journal article" date="2020" name="Front. Microbiol.">
        <title>Phenotypic and Genetic Characterization of the Cheese Ripening Yeast Geotrichum candidum.</title>
        <authorList>
            <person name="Perkins V."/>
            <person name="Vignola S."/>
            <person name="Lessard M.H."/>
            <person name="Plante P.L."/>
            <person name="Corbeil J."/>
            <person name="Dugat-Bony E."/>
            <person name="Frenette M."/>
            <person name="Labrie S."/>
        </authorList>
    </citation>
    <scope>NUCLEOTIDE SEQUENCE</scope>
    <source>
        <strain evidence="3">LMA-70</strain>
    </source>
</reference>
<evidence type="ECO:0000256" key="2">
    <source>
        <dbReference type="SAM" id="SignalP"/>
    </source>
</evidence>
<evidence type="ECO:0000313" key="3">
    <source>
        <dbReference type="EMBL" id="KAF5099797.1"/>
    </source>
</evidence>
<keyword evidence="2" id="KW-0732">Signal</keyword>
<reference evidence="3" key="2">
    <citation type="submission" date="2020-01" db="EMBL/GenBank/DDBJ databases">
        <authorList>
            <person name="Perkins V."/>
            <person name="Lessard M.-H."/>
            <person name="Dugat-Bony E."/>
            <person name="Frenette M."/>
            <person name="Labrie S."/>
        </authorList>
    </citation>
    <scope>NUCLEOTIDE SEQUENCE</scope>
    <source>
        <strain evidence="3">LMA-70</strain>
    </source>
</reference>
<organism evidence="3 4">
    <name type="scientific">Geotrichum candidum</name>
    <name type="common">Oospora lactis</name>
    <name type="synonym">Dipodascus geotrichum</name>
    <dbReference type="NCBI Taxonomy" id="1173061"/>
    <lineage>
        <taxon>Eukaryota</taxon>
        <taxon>Fungi</taxon>
        <taxon>Dikarya</taxon>
        <taxon>Ascomycota</taxon>
        <taxon>Saccharomycotina</taxon>
        <taxon>Dipodascomycetes</taxon>
        <taxon>Dipodascales</taxon>
        <taxon>Dipodascaceae</taxon>
        <taxon>Geotrichum</taxon>
    </lineage>
</organism>
<feature type="chain" id="PRO_5040134660" evidence="2">
    <location>
        <begin position="20"/>
        <end position="254"/>
    </location>
</feature>
<dbReference type="AlphaFoldDB" id="A0A9P5G402"/>
<feature type="region of interest" description="Disordered" evidence="1">
    <location>
        <begin position="141"/>
        <end position="164"/>
    </location>
</feature>
<dbReference type="Proteomes" id="UP000750522">
    <property type="component" value="Unassembled WGS sequence"/>
</dbReference>
<sequence>MQFTTALALTTILAVGVQAQAPISIPSPEELESEAAELFTSNTPVYNSLTAYYATHSFTMGSALSSWVSKIQTVDFGNLNTEDLTPEQIALVKSVYADLPMSDVSNLLYQYFPTSIVGHVTEIEDNLSQFAAYITATRDSEEEEVTSSSAAPVATASSGSVEPGSTAAEVSAISSATSAPISSPAATTSRFLTTSSGSHSSAVADASSSLASSSAEASTPASSTAVQANAATHMTLSASVVLGLSGAVAALALI</sequence>
<gene>
    <name evidence="3" type="ORF">DV451_002810</name>
</gene>